<name>A0A221T2M5_9DEIO</name>
<organism evidence="1 2">
    <name type="scientific">Deinococcus ficus</name>
    <dbReference type="NCBI Taxonomy" id="317577"/>
    <lineage>
        <taxon>Bacteria</taxon>
        <taxon>Thermotogati</taxon>
        <taxon>Deinococcota</taxon>
        <taxon>Deinococci</taxon>
        <taxon>Deinococcales</taxon>
        <taxon>Deinococcaceae</taxon>
        <taxon>Deinococcus</taxon>
    </lineage>
</organism>
<accession>A0A221T2M5</accession>
<evidence type="ECO:0000313" key="2">
    <source>
        <dbReference type="Proteomes" id="UP000259030"/>
    </source>
</evidence>
<evidence type="ECO:0008006" key="3">
    <source>
        <dbReference type="Google" id="ProtNLM"/>
    </source>
</evidence>
<dbReference type="RefSeq" id="WP_027464381.1">
    <property type="nucleotide sequence ID" value="NZ_CP021084.1"/>
</dbReference>
<evidence type="ECO:0000313" key="1">
    <source>
        <dbReference type="EMBL" id="ASN83152.1"/>
    </source>
</evidence>
<keyword evidence="1" id="KW-0614">Plasmid</keyword>
<dbReference type="AlphaFoldDB" id="A0A221T2M5"/>
<geneLocation type="plasmid" evidence="2">
    <name>pdfi3</name>
</geneLocation>
<gene>
    <name evidence="1" type="ORF">DFI_18295</name>
</gene>
<proteinExistence type="predicted"/>
<sequence length="185" mass="21313">MKSRPPPGTLTLLFGAHQFLLHPLWVAAAWTRLYGFPLDPRLWVAFTVHDWGYWGKPNLDGPEGETHVELGARIMARLFGRDWGEFTLYHSRYYAARNGRAISRLCVADKYAAVITPSWLYLPCVRFTGEVNEYLHEARSGKYAALSLLDGAHHGDELRVWHRSMVRVLRRWVAAHRHTAERYGS</sequence>
<dbReference type="KEGG" id="dfc:DFI_18295"/>
<dbReference type="EMBL" id="CP021084">
    <property type="protein sequence ID" value="ASN83152.1"/>
    <property type="molecule type" value="Genomic_DNA"/>
</dbReference>
<protein>
    <recommendedName>
        <fullName evidence="3">Phosphohydrolase</fullName>
    </recommendedName>
</protein>
<reference evidence="1 2" key="1">
    <citation type="submission" date="2017-05" db="EMBL/GenBank/DDBJ databases">
        <title>The complete genome sequence of Deinococcus ficus isolated from the rhizosphere of the Ficus religiosa L. in Taiwan.</title>
        <authorList>
            <person name="Wu K.-M."/>
            <person name="Liao T.-L."/>
            <person name="Liu Y.-M."/>
            <person name="Young C.-C."/>
            <person name="Tsai S.-F."/>
        </authorList>
    </citation>
    <scope>NUCLEOTIDE SEQUENCE [LARGE SCALE GENOMIC DNA]</scope>
    <source>
        <strain evidence="1 2">CC-FR2-10</strain>
        <plasmid evidence="2">pdfi3</plasmid>
    </source>
</reference>
<dbReference type="Proteomes" id="UP000259030">
    <property type="component" value="Plasmid pDFI3"/>
</dbReference>
<keyword evidence="2" id="KW-1185">Reference proteome</keyword>